<dbReference type="EMBL" id="JAOQAZ010000026">
    <property type="protein sequence ID" value="KAJ4252455.1"/>
    <property type="molecule type" value="Genomic_DNA"/>
</dbReference>
<proteinExistence type="inferred from homology"/>
<keyword evidence="4" id="KW-0808">Transferase</keyword>
<dbReference type="InterPro" id="IPR004839">
    <property type="entry name" value="Aminotransferase_I/II_large"/>
</dbReference>
<dbReference type="GO" id="GO:0047536">
    <property type="term" value="F:2-aminoadipate transaminase activity"/>
    <property type="evidence" value="ECO:0007669"/>
    <property type="project" value="TreeGrafter"/>
</dbReference>
<protein>
    <recommendedName>
        <fullName evidence="7">Aminotransferase class I/classII large domain-containing protein</fullName>
    </recommendedName>
</protein>
<dbReference type="GO" id="GO:0009074">
    <property type="term" value="P:aromatic amino acid family catabolic process"/>
    <property type="evidence" value="ECO:0007669"/>
    <property type="project" value="TreeGrafter"/>
</dbReference>
<dbReference type="CDD" id="cd00609">
    <property type="entry name" value="AAT_like"/>
    <property type="match status" value="1"/>
</dbReference>
<evidence type="ECO:0000256" key="4">
    <source>
        <dbReference type="ARBA" id="ARBA00022679"/>
    </source>
</evidence>
<dbReference type="OrthoDB" id="691673at2759"/>
<dbReference type="SUPFAM" id="SSF53383">
    <property type="entry name" value="PLP-dependent transferases"/>
    <property type="match status" value="1"/>
</dbReference>
<evidence type="ECO:0000256" key="1">
    <source>
        <dbReference type="ARBA" id="ARBA00001933"/>
    </source>
</evidence>
<evidence type="ECO:0000313" key="8">
    <source>
        <dbReference type="EMBL" id="KAJ4252455.1"/>
    </source>
</evidence>
<comment type="similarity">
    <text evidence="2">Belongs to the class-I pyridoxal-phosphate-dependent aminotransferase family.</text>
</comment>
<dbReference type="GO" id="GO:0019878">
    <property type="term" value="P:lysine biosynthetic process via aminoadipic acid"/>
    <property type="evidence" value="ECO:0007669"/>
    <property type="project" value="TreeGrafter"/>
</dbReference>
<dbReference type="AlphaFoldDB" id="A0A9W8V9T4"/>
<feature type="compositionally biased region" description="Basic and acidic residues" evidence="6">
    <location>
        <begin position="42"/>
        <end position="51"/>
    </location>
</feature>
<name>A0A9W8V9T4_9HYPO</name>
<comment type="caution">
    <text evidence="8">The sequence shown here is derived from an EMBL/GenBank/DDBJ whole genome shotgun (WGS) entry which is preliminary data.</text>
</comment>
<dbReference type="Proteomes" id="UP001152049">
    <property type="component" value="Unassembled WGS sequence"/>
</dbReference>
<dbReference type="PANTHER" id="PTHR42790:SF21">
    <property type="entry name" value="AROMATIC_AMINOADIPATE AMINOTRANSFERASE 1"/>
    <property type="match status" value="1"/>
</dbReference>
<dbReference type="GO" id="GO:0030170">
    <property type="term" value="F:pyridoxal phosphate binding"/>
    <property type="evidence" value="ECO:0007669"/>
    <property type="project" value="InterPro"/>
</dbReference>
<accession>A0A9W8V9T4</accession>
<dbReference type="GO" id="GO:0006571">
    <property type="term" value="P:tyrosine biosynthetic process"/>
    <property type="evidence" value="ECO:0007669"/>
    <property type="project" value="TreeGrafter"/>
</dbReference>
<evidence type="ECO:0000256" key="5">
    <source>
        <dbReference type="ARBA" id="ARBA00022898"/>
    </source>
</evidence>
<evidence type="ECO:0000256" key="3">
    <source>
        <dbReference type="ARBA" id="ARBA00022576"/>
    </source>
</evidence>
<dbReference type="InterPro" id="IPR015424">
    <property type="entry name" value="PyrdxlP-dep_Trfase"/>
</dbReference>
<comment type="cofactor">
    <cofactor evidence="1">
        <name>pyridoxal 5'-phosphate</name>
        <dbReference type="ChEBI" id="CHEBI:597326"/>
    </cofactor>
</comment>
<evidence type="ECO:0000259" key="7">
    <source>
        <dbReference type="Pfam" id="PF00155"/>
    </source>
</evidence>
<keyword evidence="9" id="KW-1185">Reference proteome</keyword>
<keyword evidence="3" id="KW-0032">Aminotransferase</keyword>
<dbReference type="GO" id="GO:0008793">
    <property type="term" value="F:aromatic-amino-acid transaminase activity"/>
    <property type="evidence" value="ECO:0007669"/>
    <property type="project" value="TreeGrafter"/>
</dbReference>
<feature type="region of interest" description="Disordered" evidence="6">
    <location>
        <begin position="57"/>
        <end position="77"/>
    </location>
</feature>
<dbReference type="InterPro" id="IPR050859">
    <property type="entry name" value="Class-I_PLP-dep_aminotransf"/>
</dbReference>
<sequence>MLQTKLEEFIGRRAAANPLPKTVAPYTTSKFFKSSESNTKPKAKDCQHRLSHEARRLTVSPLKAASRDHKHDDMVSLGTARPSPEYFPWESLTMHCPESSSPGSDVPIGSCLTMQSVRNETDYDLAVALNYGYTAGSPQILRFITEHIELVHDPPYQDWECCMTCGTTSALEVALRIFCNPGETMLVENHAYSGTLACARAQGIFLQSVKLDEYGLVPEDLDTRLTNWDLSKGSKPHVLYTIPTGQNPTGTTQPLERRRQIYELAEKHDLYILEDDPYYFLQLEETTAHGPSPALFDLDRYLDSLPKSYLSLDVSGRVLRMDSTSKILAPGLRAGWITASSMVVDKFISFSEVGALHPSGPTQVMLYKLLDQSWGHDGFIRWLINLSTQYHRRRDILIAACHKYLPSGVCTWKTPESGMFLWVNVKVPKLSTSDFSDGDTLWAAHESIEENIFTQAQENGVLVSRGSWFMHDKTELREVSFRLTFAAAQEDSLDRAVERFGSAIQTYMALNCM</sequence>
<evidence type="ECO:0000256" key="6">
    <source>
        <dbReference type="SAM" id="MobiDB-lite"/>
    </source>
</evidence>
<feature type="domain" description="Aminotransferase class I/classII large" evidence="7">
    <location>
        <begin position="130"/>
        <end position="500"/>
    </location>
</feature>
<dbReference type="Gene3D" id="3.40.640.10">
    <property type="entry name" value="Type I PLP-dependent aspartate aminotransferase-like (Major domain)"/>
    <property type="match status" value="1"/>
</dbReference>
<dbReference type="InterPro" id="IPR015421">
    <property type="entry name" value="PyrdxlP-dep_Trfase_major"/>
</dbReference>
<dbReference type="PANTHER" id="PTHR42790">
    <property type="entry name" value="AMINOTRANSFERASE"/>
    <property type="match status" value="1"/>
</dbReference>
<keyword evidence="5" id="KW-0663">Pyridoxal phosphate</keyword>
<evidence type="ECO:0000256" key="2">
    <source>
        <dbReference type="ARBA" id="ARBA00007441"/>
    </source>
</evidence>
<reference evidence="8" key="1">
    <citation type="submission" date="2022-09" db="EMBL/GenBank/DDBJ databases">
        <title>Fusarium specimens isolated from Avocado Roots.</title>
        <authorList>
            <person name="Stajich J."/>
            <person name="Roper C."/>
            <person name="Heimlech-Rivalta G."/>
        </authorList>
    </citation>
    <scope>NUCLEOTIDE SEQUENCE</scope>
    <source>
        <strain evidence="8">CF00136</strain>
    </source>
</reference>
<evidence type="ECO:0000313" key="9">
    <source>
        <dbReference type="Proteomes" id="UP001152049"/>
    </source>
</evidence>
<feature type="compositionally biased region" description="Basic and acidic residues" evidence="6">
    <location>
        <begin position="65"/>
        <end position="74"/>
    </location>
</feature>
<gene>
    <name evidence="8" type="ORF">NW762_011056</name>
</gene>
<dbReference type="Pfam" id="PF00155">
    <property type="entry name" value="Aminotran_1_2"/>
    <property type="match status" value="1"/>
</dbReference>
<feature type="region of interest" description="Disordered" evidence="6">
    <location>
        <begin position="32"/>
        <end position="51"/>
    </location>
</feature>
<organism evidence="8 9">
    <name type="scientific">Fusarium torreyae</name>
    <dbReference type="NCBI Taxonomy" id="1237075"/>
    <lineage>
        <taxon>Eukaryota</taxon>
        <taxon>Fungi</taxon>
        <taxon>Dikarya</taxon>
        <taxon>Ascomycota</taxon>
        <taxon>Pezizomycotina</taxon>
        <taxon>Sordariomycetes</taxon>
        <taxon>Hypocreomycetidae</taxon>
        <taxon>Hypocreales</taxon>
        <taxon>Nectriaceae</taxon>
        <taxon>Fusarium</taxon>
    </lineage>
</organism>